<dbReference type="STRING" id="158441.A0A226DN06"/>
<comment type="caution">
    <text evidence="2">The sequence shown here is derived from an EMBL/GenBank/DDBJ whole genome shotgun (WGS) entry which is preliminary data.</text>
</comment>
<feature type="transmembrane region" description="Helical" evidence="1">
    <location>
        <begin position="71"/>
        <end position="89"/>
    </location>
</feature>
<evidence type="ECO:0000313" key="3">
    <source>
        <dbReference type="Proteomes" id="UP000198287"/>
    </source>
</evidence>
<keyword evidence="1" id="KW-0812">Transmembrane</keyword>
<evidence type="ECO:0000256" key="1">
    <source>
        <dbReference type="SAM" id="Phobius"/>
    </source>
</evidence>
<gene>
    <name evidence="2" type="ORF">Fcan01_18600</name>
</gene>
<keyword evidence="1" id="KW-0472">Membrane</keyword>
<feature type="transmembrane region" description="Helical" evidence="1">
    <location>
        <begin position="101"/>
        <end position="126"/>
    </location>
</feature>
<protein>
    <submittedName>
        <fullName evidence="2">Protein YIPF3</fullName>
    </submittedName>
</protein>
<sequence length="218" mass="24333">MARTKKKDNSVVFIGEEDKEPLLKKGSNPKNSTPFPGSFIKYLFSEKSVLMRILSSLCPPFGRFKRIAVDYEGSFLSTFFLTAIVYWGLVTSTEHESPSRLFALLHATGLTVGYLGMISAFTWIISRCTKTAIMPRQIVCIMGYGLFGHAVVLLICEAGSDEWFMTLMTLLGGLGSFRICLILLARTAVPAGRFVLCCPVAIIHLLYLVYLHFVIMKR</sequence>
<keyword evidence="1" id="KW-1133">Transmembrane helix</keyword>
<reference evidence="2 3" key="1">
    <citation type="submission" date="2015-12" db="EMBL/GenBank/DDBJ databases">
        <title>The genome of Folsomia candida.</title>
        <authorList>
            <person name="Faddeeva A."/>
            <person name="Derks M.F."/>
            <person name="Anvar Y."/>
            <person name="Smit S."/>
            <person name="Van Straalen N."/>
            <person name="Roelofs D."/>
        </authorList>
    </citation>
    <scope>NUCLEOTIDE SEQUENCE [LARGE SCALE GENOMIC DNA]</scope>
    <source>
        <strain evidence="2 3">VU population</strain>
        <tissue evidence="2">Whole body</tissue>
    </source>
</reference>
<dbReference type="OMA" id="LHFAYMH"/>
<dbReference type="Proteomes" id="UP000198287">
    <property type="component" value="Unassembled WGS sequence"/>
</dbReference>
<dbReference type="AlphaFoldDB" id="A0A226DN06"/>
<keyword evidence="3" id="KW-1185">Reference proteome</keyword>
<feature type="transmembrane region" description="Helical" evidence="1">
    <location>
        <begin position="138"/>
        <end position="155"/>
    </location>
</feature>
<feature type="transmembrane region" description="Helical" evidence="1">
    <location>
        <begin position="194"/>
        <end position="215"/>
    </location>
</feature>
<name>A0A226DN06_FOLCA</name>
<accession>A0A226DN06</accession>
<organism evidence="2 3">
    <name type="scientific">Folsomia candida</name>
    <name type="common">Springtail</name>
    <dbReference type="NCBI Taxonomy" id="158441"/>
    <lineage>
        <taxon>Eukaryota</taxon>
        <taxon>Metazoa</taxon>
        <taxon>Ecdysozoa</taxon>
        <taxon>Arthropoda</taxon>
        <taxon>Hexapoda</taxon>
        <taxon>Collembola</taxon>
        <taxon>Entomobryomorpha</taxon>
        <taxon>Isotomoidea</taxon>
        <taxon>Isotomidae</taxon>
        <taxon>Proisotominae</taxon>
        <taxon>Folsomia</taxon>
    </lineage>
</organism>
<evidence type="ECO:0000313" key="2">
    <source>
        <dbReference type="EMBL" id="OXA46490.1"/>
    </source>
</evidence>
<dbReference type="EMBL" id="LNIX01000015">
    <property type="protein sequence ID" value="OXA46490.1"/>
    <property type="molecule type" value="Genomic_DNA"/>
</dbReference>
<feature type="transmembrane region" description="Helical" evidence="1">
    <location>
        <begin position="167"/>
        <end position="185"/>
    </location>
</feature>
<dbReference type="OrthoDB" id="10256463at2759"/>
<proteinExistence type="predicted"/>